<evidence type="ECO:0000256" key="1">
    <source>
        <dbReference type="SAM" id="MobiDB-lite"/>
    </source>
</evidence>
<feature type="compositionally biased region" description="Low complexity" evidence="1">
    <location>
        <begin position="61"/>
        <end position="75"/>
    </location>
</feature>
<feature type="region of interest" description="Disordered" evidence="1">
    <location>
        <begin position="309"/>
        <end position="349"/>
    </location>
</feature>
<feature type="compositionally biased region" description="Low complexity" evidence="1">
    <location>
        <begin position="629"/>
        <end position="647"/>
    </location>
</feature>
<dbReference type="Proteomes" id="UP000724874">
    <property type="component" value="Unassembled WGS sequence"/>
</dbReference>
<dbReference type="CDD" id="cd14810">
    <property type="entry name" value="bZIP_u1"/>
    <property type="match status" value="1"/>
</dbReference>
<dbReference type="InterPro" id="IPR046347">
    <property type="entry name" value="bZIP_sf"/>
</dbReference>
<feature type="compositionally biased region" description="Low complexity" evidence="1">
    <location>
        <begin position="445"/>
        <end position="463"/>
    </location>
</feature>
<comment type="caution">
    <text evidence="3">The sequence shown here is derived from an EMBL/GenBank/DDBJ whole genome shotgun (WGS) entry which is preliminary data.</text>
</comment>
<keyword evidence="4" id="KW-1185">Reference proteome</keyword>
<evidence type="ECO:0000313" key="3">
    <source>
        <dbReference type="EMBL" id="KAF8906830.1"/>
    </source>
</evidence>
<feature type="domain" description="BZIP" evidence="2">
    <location>
        <begin position="358"/>
        <end position="373"/>
    </location>
</feature>
<feature type="compositionally biased region" description="Acidic residues" evidence="1">
    <location>
        <begin position="329"/>
        <end position="339"/>
    </location>
</feature>
<accession>A0A9P5TR85</accession>
<dbReference type="SUPFAM" id="SSF57959">
    <property type="entry name" value="Leucine zipper domain"/>
    <property type="match status" value="1"/>
</dbReference>
<feature type="region of interest" description="Disordered" evidence="1">
    <location>
        <begin position="246"/>
        <end position="291"/>
    </location>
</feature>
<evidence type="ECO:0000313" key="4">
    <source>
        <dbReference type="Proteomes" id="UP000724874"/>
    </source>
</evidence>
<feature type="region of interest" description="Disordered" evidence="1">
    <location>
        <begin position="445"/>
        <end position="475"/>
    </location>
</feature>
<dbReference type="PROSITE" id="PS00036">
    <property type="entry name" value="BZIP_BASIC"/>
    <property type="match status" value="1"/>
</dbReference>
<feature type="region of interest" description="Disordered" evidence="1">
    <location>
        <begin position="582"/>
        <end position="647"/>
    </location>
</feature>
<evidence type="ECO:0000259" key="2">
    <source>
        <dbReference type="PROSITE" id="PS00036"/>
    </source>
</evidence>
<dbReference type="EMBL" id="JADNYJ010000017">
    <property type="protein sequence ID" value="KAF8906830.1"/>
    <property type="molecule type" value="Genomic_DNA"/>
</dbReference>
<dbReference type="InterPro" id="IPR004827">
    <property type="entry name" value="bZIP"/>
</dbReference>
<dbReference type="GO" id="GO:0003700">
    <property type="term" value="F:DNA-binding transcription factor activity"/>
    <property type="evidence" value="ECO:0007669"/>
    <property type="project" value="InterPro"/>
</dbReference>
<sequence>MSHPAMLVDNNHLFQPSYFAVSSSSAPSTSSSNNQIPDFSGDINDFFDTELFSNSFAMGNSAGQSSTSRGSSPQSILTPPQDPLPTSFPDVHDEDSGGNNSSNFYSLFDDDLKTMDMSLPSSSGDFMGLGTMDTSYGAGVSGFDMSMAMNMGGFGMGMDLSSLGGVGMGLMDQDPMQGRGIDPQLVDTPSAVSDHGEDESDDKESPRSPPDVPAQQLPPVVVEPTTASTKEAGKPMITIAPVKVGGHGKARKGTVQSGGVVKKTSTATKEKENVTSTYSAPAKKNSAQAKALTSIPTITSTLASASAYKASTPGPFLSGGSSTRADSEAGGDDDDDDSLPQDWRPSPEVFAKMTSKEKRQLRNKISARNFRVRRKEYIATLEGDIAERDRMLDHFRTQLGSRESENFALRQEIAALKKALLDGRGGPINLPPPAPLPEHSAAEVLLSSASSSTSYTPSSQLLTPNTQKDLPSSPRLGANAANRFWGGVAAGGVGLGGGYTPVHTALLPDVGSVLRRGLLQENMNPALNGASGNANGLSGVGSDKIRGGLGGFDGFADLNPFTMKTLDAYRMHLWGKMAQQHAANNNSNNNNTAGYSPSSSATSSPSPPSTHSQLPMGLAGNLRPHFFTPSSKGNLPSSSSPSSSSSSSLGYGSTLSALLSGKQGSAAAGSYPSPPASPLLGPKGSSSSSYSSSRDKEMQQRQQQQQHAMLAAMASQTILGKLGAAFWDAFTGHSGHGAGAGSASALASAHGAHRGDWDTDKVQRVLSGKAVLRVVDVEPPTVVVGGPSSSVSSASMIKEVPSVKQVSVAAKEMAVPVLKTEATRPAPSCTECFTEILEESMRSLTLGKK</sequence>
<feature type="compositionally biased region" description="Low complexity" evidence="1">
    <location>
        <begin position="584"/>
        <end position="612"/>
    </location>
</feature>
<dbReference type="Gene3D" id="1.20.5.170">
    <property type="match status" value="1"/>
</dbReference>
<dbReference type="OrthoDB" id="5571888at2759"/>
<feature type="region of interest" description="Disordered" evidence="1">
    <location>
        <begin position="664"/>
        <end position="709"/>
    </location>
</feature>
<organism evidence="3 4">
    <name type="scientific">Gymnopilus junonius</name>
    <name type="common">Spectacular rustgill mushroom</name>
    <name type="synonym">Gymnopilus spectabilis subsp. junonius</name>
    <dbReference type="NCBI Taxonomy" id="109634"/>
    <lineage>
        <taxon>Eukaryota</taxon>
        <taxon>Fungi</taxon>
        <taxon>Dikarya</taxon>
        <taxon>Basidiomycota</taxon>
        <taxon>Agaricomycotina</taxon>
        <taxon>Agaricomycetes</taxon>
        <taxon>Agaricomycetidae</taxon>
        <taxon>Agaricales</taxon>
        <taxon>Agaricineae</taxon>
        <taxon>Hymenogastraceae</taxon>
        <taxon>Gymnopilus</taxon>
    </lineage>
</organism>
<feature type="region of interest" description="Disordered" evidence="1">
    <location>
        <begin position="58"/>
        <end position="103"/>
    </location>
</feature>
<dbReference type="AlphaFoldDB" id="A0A9P5TR85"/>
<reference evidence="3" key="1">
    <citation type="submission" date="2020-11" db="EMBL/GenBank/DDBJ databases">
        <authorList>
            <consortium name="DOE Joint Genome Institute"/>
            <person name="Ahrendt S."/>
            <person name="Riley R."/>
            <person name="Andreopoulos W."/>
            <person name="LaButti K."/>
            <person name="Pangilinan J."/>
            <person name="Ruiz-duenas F.J."/>
            <person name="Barrasa J.M."/>
            <person name="Sanchez-Garcia M."/>
            <person name="Camarero S."/>
            <person name="Miyauchi S."/>
            <person name="Serrano A."/>
            <person name="Linde D."/>
            <person name="Babiker R."/>
            <person name="Drula E."/>
            <person name="Ayuso-Fernandez I."/>
            <person name="Pacheco R."/>
            <person name="Padilla G."/>
            <person name="Ferreira P."/>
            <person name="Barriuso J."/>
            <person name="Kellner H."/>
            <person name="Castanera R."/>
            <person name="Alfaro M."/>
            <person name="Ramirez L."/>
            <person name="Pisabarro A.G."/>
            <person name="Kuo A."/>
            <person name="Tritt A."/>
            <person name="Lipzen A."/>
            <person name="He G."/>
            <person name="Yan M."/>
            <person name="Ng V."/>
            <person name="Cullen D."/>
            <person name="Martin F."/>
            <person name="Rosso M.-N."/>
            <person name="Henrissat B."/>
            <person name="Hibbett D."/>
            <person name="Martinez A.T."/>
            <person name="Grigoriev I.V."/>
        </authorList>
    </citation>
    <scope>NUCLEOTIDE SEQUENCE</scope>
    <source>
        <strain evidence="3">AH 44721</strain>
    </source>
</reference>
<protein>
    <recommendedName>
        <fullName evidence="2">BZIP domain-containing protein</fullName>
    </recommendedName>
</protein>
<feature type="compositionally biased region" description="Low complexity" evidence="1">
    <location>
        <begin position="678"/>
        <end position="692"/>
    </location>
</feature>
<feature type="compositionally biased region" description="Low complexity" evidence="1">
    <location>
        <begin position="700"/>
        <end position="709"/>
    </location>
</feature>
<feature type="region of interest" description="Disordered" evidence="1">
    <location>
        <begin position="173"/>
        <end position="221"/>
    </location>
</feature>
<name>A0A9P5TR85_GYMJU</name>
<dbReference type="SMART" id="SM00338">
    <property type="entry name" value="BRLZ"/>
    <property type="match status" value="1"/>
</dbReference>
<gene>
    <name evidence="3" type="ORF">CPB84DRAFT_367539</name>
</gene>
<proteinExistence type="predicted"/>